<proteinExistence type="predicted"/>
<dbReference type="Gramene" id="Pp3c19_13250V3.1">
    <property type="protein sequence ID" value="Pp3c19_13250V3.1"/>
    <property type="gene ID" value="Pp3c19_13250"/>
</dbReference>
<dbReference type="Gene3D" id="3.30.40.10">
    <property type="entry name" value="Zinc/RING finger domain, C3HC4 (zinc finger)"/>
    <property type="match status" value="1"/>
</dbReference>
<dbReference type="PROSITE" id="PS50089">
    <property type="entry name" value="ZF_RING_2"/>
    <property type="match status" value="1"/>
</dbReference>
<accession>A0A2K1IYA4</accession>
<feature type="region of interest" description="Disordered" evidence="2">
    <location>
        <begin position="209"/>
        <end position="290"/>
    </location>
</feature>
<keyword evidence="6" id="KW-1185">Reference proteome</keyword>
<gene>
    <name evidence="4" type="ORF">PHYPA_024071</name>
</gene>
<dbReference type="Gramene" id="Pp3c19_13250V3.2">
    <property type="protein sequence ID" value="Pp3c19_13250V3.2"/>
    <property type="gene ID" value="Pp3c19_13250"/>
</dbReference>
<feature type="compositionally biased region" description="Polar residues" evidence="2">
    <location>
        <begin position="225"/>
        <end position="237"/>
    </location>
</feature>
<evidence type="ECO:0000313" key="6">
    <source>
        <dbReference type="Proteomes" id="UP000006727"/>
    </source>
</evidence>
<sequence>MQDNIFQRIFRKIKSGATATITVSGFEKKGVNCIERQKEESVYSQAVKTGSLCCVAARPHGSSDNGHNWSSLGDKPRWHTNEGYVPPLSSSHLDQLHGEDYVGTSSRTFSVHRRSLSLSGRGSRSWRRVDGSRLYNHYRTPSGSLYGGSPNNFIWNPLASSSHRIADSTTAESEIVASPLTSAHSSKAEHILTRPPAISIKSESTSSSFLNVTKAPPAPHLESGLPSSSHGNDSALSKPSFLVPGNPSRREHYEGRFPPTGPGQVPSLDGRFSFHRSNSSRSSSAGGSSDWSSFNGFMEAGSDARQEWLRVSNATSPSDYHWGTNRSEEYDRGSGQMCMEKITARSSQSTPSSPCPENCGVCSRGLTQRSPWASSRFMGFHECNVVGVLVCGHTYHTECLEQITPDSSRQDPACPRCSSGKVASKQPIVSMPTLKSGTVRGSSFMSRPSPRNKLSRIGVLDDTVSFGKPRFSISSPGEPSS</sequence>
<reference evidence="4 6" key="1">
    <citation type="journal article" date="2008" name="Science">
        <title>The Physcomitrella genome reveals evolutionary insights into the conquest of land by plants.</title>
        <authorList>
            <person name="Rensing S."/>
            <person name="Lang D."/>
            <person name="Zimmer A."/>
            <person name="Terry A."/>
            <person name="Salamov A."/>
            <person name="Shapiro H."/>
            <person name="Nishiyama T."/>
            <person name="Perroud P.-F."/>
            <person name="Lindquist E."/>
            <person name="Kamisugi Y."/>
            <person name="Tanahashi T."/>
            <person name="Sakakibara K."/>
            <person name="Fujita T."/>
            <person name="Oishi K."/>
            <person name="Shin-I T."/>
            <person name="Kuroki Y."/>
            <person name="Toyoda A."/>
            <person name="Suzuki Y."/>
            <person name="Hashimoto A."/>
            <person name="Yamaguchi K."/>
            <person name="Sugano A."/>
            <person name="Kohara Y."/>
            <person name="Fujiyama A."/>
            <person name="Anterola A."/>
            <person name="Aoki S."/>
            <person name="Ashton N."/>
            <person name="Barbazuk W.B."/>
            <person name="Barker E."/>
            <person name="Bennetzen J."/>
            <person name="Bezanilla M."/>
            <person name="Blankenship R."/>
            <person name="Cho S.H."/>
            <person name="Dutcher S."/>
            <person name="Estelle M."/>
            <person name="Fawcett J.A."/>
            <person name="Gundlach H."/>
            <person name="Hanada K."/>
            <person name="Heyl A."/>
            <person name="Hicks K.A."/>
            <person name="Hugh J."/>
            <person name="Lohr M."/>
            <person name="Mayer K."/>
            <person name="Melkozernov A."/>
            <person name="Murata T."/>
            <person name="Nelson D."/>
            <person name="Pils B."/>
            <person name="Prigge M."/>
            <person name="Reiss B."/>
            <person name="Renner T."/>
            <person name="Rombauts S."/>
            <person name="Rushton P."/>
            <person name="Sanderfoot A."/>
            <person name="Schween G."/>
            <person name="Shiu S.-H."/>
            <person name="Stueber K."/>
            <person name="Theodoulou F.L."/>
            <person name="Tu H."/>
            <person name="Van de Peer Y."/>
            <person name="Verrier P.J."/>
            <person name="Waters E."/>
            <person name="Wood A."/>
            <person name="Yang L."/>
            <person name="Cove D."/>
            <person name="Cuming A."/>
            <person name="Hasebe M."/>
            <person name="Lucas S."/>
            <person name="Mishler D.B."/>
            <person name="Reski R."/>
            <person name="Grigoriev I."/>
            <person name="Quatrano R.S."/>
            <person name="Boore J.L."/>
        </authorList>
    </citation>
    <scope>NUCLEOTIDE SEQUENCE [LARGE SCALE GENOMIC DNA]</scope>
    <source>
        <strain evidence="5 6">cv. Gransden 2004</strain>
    </source>
</reference>
<dbReference type="EnsemblPlants" id="Pp3c19_13250V3.2">
    <property type="protein sequence ID" value="Pp3c19_13250V3.2"/>
    <property type="gene ID" value="Pp3c19_13250"/>
</dbReference>
<dbReference type="Proteomes" id="UP000006727">
    <property type="component" value="Chromosome 19"/>
</dbReference>
<organism evidence="4">
    <name type="scientific">Physcomitrium patens</name>
    <name type="common">Spreading-leaved earth moss</name>
    <name type="synonym">Physcomitrella patens</name>
    <dbReference type="NCBI Taxonomy" id="3218"/>
    <lineage>
        <taxon>Eukaryota</taxon>
        <taxon>Viridiplantae</taxon>
        <taxon>Streptophyta</taxon>
        <taxon>Embryophyta</taxon>
        <taxon>Bryophyta</taxon>
        <taxon>Bryophytina</taxon>
        <taxon>Bryopsida</taxon>
        <taxon>Funariidae</taxon>
        <taxon>Funariales</taxon>
        <taxon>Funariaceae</taxon>
        <taxon>Physcomitrium</taxon>
    </lineage>
</organism>
<dbReference type="AlphaFoldDB" id="A0A2K1IYA4"/>
<keyword evidence="1" id="KW-0862">Zinc</keyword>
<feature type="compositionally biased region" description="Polar residues" evidence="2">
    <location>
        <begin position="433"/>
        <end position="446"/>
    </location>
</feature>
<dbReference type="SUPFAM" id="SSF57850">
    <property type="entry name" value="RING/U-box"/>
    <property type="match status" value="1"/>
</dbReference>
<feature type="region of interest" description="Disordered" evidence="2">
    <location>
        <begin position="433"/>
        <end position="453"/>
    </location>
</feature>
<dbReference type="InParanoid" id="A0A2K1IYA4"/>
<dbReference type="InterPro" id="IPR013083">
    <property type="entry name" value="Znf_RING/FYVE/PHD"/>
</dbReference>
<evidence type="ECO:0000259" key="3">
    <source>
        <dbReference type="PROSITE" id="PS50089"/>
    </source>
</evidence>
<evidence type="ECO:0000256" key="2">
    <source>
        <dbReference type="SAM" id="MobiDB-lite"/>
    </source>
</evidence>
<dbReference type="FunCoup" id="A0A2K1IYA4">
    <property type="interactions" value="2333"/>
</dbReference>
<dbReference type="PANTHER" id="PTHR31150">
    <property type="entry name" value="EXPRESSED PROTEIN"/>
    <property type="match status" value="1"/>
</dbReference>
<evidence type="ECO:0000313" key="4">
    <source>
        <dbReference type="EMBL" id="PNR34254.1"/>
    </source>
</evidence>
<name>A0A2K1IYA4_PHYPA</name>
<dbReference type="EnsemblPlants" id="Pp3c19_13250V3.1">
    <property type="protein sequence ID" value="Pp3c19_13250V3.1"/>
    <property type="gene ID" value="Pp3c19_13250"/>
</dbReference>
<dbReference type="PaxDb" id="3218-PP1S20_337V6.1"/>
<dbReference type="PANTHER" id="PTHR31150:SF32">
    <property type="entry name" value="RING_U-BOX SUPERFAMILY PROTEIN"/>
    <property type="match status" value="1"/>
</dbReference>
<dbReference type="EMBL" id="ABEU02000019">
    <property type="protein sequence ID" value="PNR34254.1"/>
    <property type="molecule type" value="Genomic_DNA"/>
</dbReference>
<keyword evidence="1" id="KW-0863">Zinc-finger</keyword>
<reference evidence="4 6" key="2">
    <citation type="journal article" date="2018" name="Plant J.">
        <title>The Physcomitrella patens chromosome-scale assembly reveals moss genome structure and evolution.</title>
        <authorList>
            <person name="Lang D."/>
            <person name="Ullrich K.K."/>
            <person name="Murat F."/>
            <person name="Fuchs J."/>
            <person name="Jenkins J."/>
            <person name="Haas F.B."/>
            <person name="Piednoel M."/>
            <person name="Gundlach H."/>
            <person name="Van Bel M."/>
            <person name="Meyberg R."/>
            <person name="Vives C."/>
            <person name="Morata J."/>
            <person name="Symeonidi A."/>
            <person name="Hiss M."/>
            <person name="Muchero W."/>
            <person name="Kamisugi Y."/>
            <person name="Saleh O."/>
            <person name="Blanc G."/>
            <person name="Decker E.L."/>
            <person name="van Gessel N."/>
            <person name="Grimwood J."/>
            <person name="Hayes R.D."/>
            <person name="Graham S.W."/>
            <person name="Gunter L.E."/>
            <person name="McDaniel S.F."/>
            <person name="Hoernstein S.N.W."/>
            <person name="Larsson A."/>
            <person name="Li F.W."/>
            <person name="Perroud P.F."/>
            <person name="Phillips J."/>
            <person name="Ranjan P."/>
            <person name="Rokshar D.S."/>
            <person name="Rothfels C.J."/>
            <person name="Schneider L."/>
            <person name="Shu S."/>
            <person name="Stevenson D.W."/>
            <person name="Thummler F."/>
            <person name="Tillich M."/>
            <person name="Villarreal Aguilar J.C."/>
            <person name="Widiez T."/>
            <person name="Wong G.K."/>
            <person name="Wymore A."/>
            <person name="Zhang Y."/>
            <person name="Zimmer A.D."/>
            <person name="Quatrano R.S."/>
            <person name="Mayer K.F.X."/>
            <person name="Goodstein D."/>
            <person name="Casacuberta J.M."/>
            <person name="Vandepoele K."/>
            <person name="Reski R."/>
            <person name="Cuming A.C."/>
            <person name="Tuskan G.A."/>
            <person name="Maumus F."/>
            <person name="Salse J."/>
            <person name="Schmutz J."/>
            <person name="Rensing S.A."/>
        </authorList>
    </citation>
    <scope>NUCLEOTIDE SEQUENCE [LARGE SCALE GENOMIC DNA]</scope>
    <source>
        <strain evidence="5 6">cv. Gransden 2004</strain>
    </source>
</reference>
<evidence type="ECO:0000256" key="1">
    <source>
        <dbReference type="PROSITE-ProRule" id="PRU00175"/>
    </source>
</evidence>
<feature type="domain" description="RING-type" evidence="3">
    <location>
        <begin position="359"/>
        <end position="418"/>
    </location>
</feature>
<feature type="compositionally biased region" description="Low complexity" evidence="2">
    <location>
        <begin position="275"/>
        <end position="290"/>
    </location>
</feature>
<dbReference type="InterPro" id="IPR001841">
    <property type="entry name" value="Znf_RING"/>
</dbReference>
<keyword evidence="1" id="KW-0479">Metal-binding</keyword>
<evidence type="ECO:0000313" key="5">
    <source>
        <dbReference type="EnsemblPlants" id="Pp3c19_13250V3.1"/>
    </source>
</evidence>
<protein>
    <recommendedName>
        <fullName evidence="3">RING-type domain-containing protein</fullName>
    </recommendedName>
</protein>
<dbReference type="GO" id="GO:0008270">
    <property type="term" value="F:zinc ion binding"/>
    <property type="evidence" value="ECO:0007669"/>
    <property type="project" value="UniProtKB-KW"/>
</dbReference>
<reference evidence="5" key="3">
    <citation type="submission" date="2020-12" db="UniProtKB">
        <authorList>
            <consortium name="EnsemblPlants"/>
        </authorList>
    </citation>
    <scope>IDENTIFICATION</scope>
</reference>